<dbReference type="GeneID" id="39984616"/>
<comment type="caution">
    <text evidence="1">The sequence shown here is derived from an EMBL/GenBank/DDBJ whole genome shotgun (WGS) entry which is preliminary data.</text>
</comment>
<accession>A0A1X0NYQ2</accession>
<organism evidence="1 2">
    <name type="scientific">Trypanosoma theileri</name>
    <dbReference type="NCBI Taxonomy" id="67003"/>
    <lineage>
        <taxon>Eukaryota</taxon>
        <taxon>Discoba</taxon>
        <taxon>Euglenozoa</taxon>
        <taxon>Kinetoplastea</taxon>
        <taxon>Metakinetoplastina</taxon>
        <taxon>Trypanosomatida</taxon>
        <taxon>Trypanosomatidae</taxon>
        <taxon>Trypanosoma</taxon>
    </lineage>
</organism>
<evidence type="ECO:0000313" key="1">
    <source>
        <dbReference type="EMBL" id="ORC89593.1"/>
    </source>
</evidence>
<dbReference type="AlphaFoldDB" id="A0A1X0NYQ2"/>
<dbReference type="OrthoDB" id="250740at2759"/>
<proteinExistence type="predicted"/>
<gene>
    <name evidence="1" type="ORF">TM35_000111270</name>
</gene>
<dbReference type="VEuPathDB" id="TriTrypDB:TM35_000111270"/>
<reference evidence="1 2" key="1">
    <citation type="submission" date="2017-03" db="EMBL/GenBank/DDBJ databases">
        <title>An alternative strategy for trypanosome survival in the mammalian bloodstream revealed through genome and transcriptome analysis of the ubiquitous bovine parasite Trypanosoma (Megatrypanum) theileri.</title>
        <authorList>
            <person name="Kelly S."/>
            <person name="Ivens A."/>
            <person name="Mott A."/>
            <person name="O'Neill E."/>
            <person name="Emms D."/>
            <person name="Macleod O."/>
            <person name="Voorheis P."/>
            <person name="Matthews J."/>
            <person name="Matthews K."/>
            <person name="Carrington M."/>
        </authorList>
    </citation>
    <scope>NUCLEOTIDE SEQUENCE [LARGE SCALE GENOMIC DNA]</scope>
    <source>
        <strain evidence="1">Edinburgh</strain>
    </source>
</reference>
<evidence type="ECO:0000313" key="2">
    <source>
        <dbReference type="Proteomes" id="UP000192257"/>
    </source>
</evidence>
<name>A0A1X0NYQ2_9TRYP</name>
<dbReference type="EMBL" id="NBCO01000011">
    <property type="protein sequence ID" value="ORC89593.1"/>
    <property type="molecule type" value="Genomic_DNA"/>
</dbReference>
<keyword evidence="2" id="KW-1185">Reference proteome</keyword>
<dbReference type="RefSeq" id="XP_028883659.1">
    <property type="nucleotide sequence ID" value="XM_029024836.1"/>
</dbReference>
<sequence>MMDVREKTDTVLAFADDVIASIGVASSVTGIQSYSQFDKLNSIVVCFNGADKSIQTELFSLSKATQSYISTKNTGVQVASVSVHKGTQIDLSQSSASTQTDMDISVEVVGDLLRNGINMFFTKLLRLEGLCINLLGRLGNCGSELCRLSHVVNSLKNSEKLAKEKLNTAHVALMISSLVMLELEHRNSLIEEERDLRYNIVSIAHSAAMAFYKESETAFLFTRSELFDKLDYIEVLQKQLCDHKEENGSMTNNTTIAISSTNTTNIIDTNEGRDCLSGRNFTCFEDGNDSMKDMKQLLTECWVLLGQDT</sequence>
<dbReference type="Proteomes" id="UP000192257">
    <property type="component" value="Unassembled WGS sequence"/>
</dbReference>
<protein>
    <submittedName>
        <fullName evidence="1">Uncharacterized protein</fullName>
    </submittedName>
</protein>